<dbReference type="OrthoDB" id="767084at2759"/>
<dbReference type="EMBL" id="KZ451939">
    <property type="protein sequence ID" value="PKA60440.1"/>
    <property type="molecule type" value="Genomic_DNA"/>
</dbReference>
<evidence type="ECO:0000313" key="10">
    <source>
        <dbReference type="Proteomes" id="UP000236161"/>
    </source>
</evidence>
<gene>
    <name evidence="9" type="ORF">AXF42_Ash008500</name>
</gene>
<dbReference type="PANTHER" id="PTHR33057">
    <property type="entry name" value="TRANSCRIPTION REPRESSOR OFP7-RELATED"/>
    <property type="match status" value="1"/>
</dbReference>
<evidence type="ECO:0000256" key="2">
    <source>
        <dbReference type="ARBA" id="ARBA00022491"/>
    </source>
</evidence>
<keyword evidence="4 6" id="KW-0804">Transcription</keyword>
<evidence type="ECO:0000256" key="3">
    <source>
        <dbReference type="ARBA" id="ARBA00023015"/>
    </source>
</evidence>
<dbReference type="InterPro" id="IPR006458">
    <property type="entry name" value="Ovate_C"/>
</dbReference>
<evidence type="ECO:0000256" key="6">
    <source>
        <dbReference type="RuleBase" id="RU367028"/>
    </source>
</evidence>
<dbReference type="PANTHER" id="PTHR33057:SF218">
    <property type="entry name" value="TRANSCRIPTION REPRESSOR"/>
    <property type="match status" value="1"/>
</dbReference>
<dbReference type="AlphaFoldDB" id="A0A2I0AY20"/>
<feature type="region of interest" description="Disordered" evidence="7">
    <location>
        <begin position="33"/>
        <end position="86"/>
    </location>
</feature>
<evidence type="ECO:0000313" key="9">
    <source>
        <dbReference type="EMBL" id="PKA60440.1"/>
    </source>
</evidence>
<protein>
    <recommendedName>
        <fullName evidence="6">Transcription repressor</fullName>
    </recommendedName>
    <alternativeName>
        <fullName evidence="6">Ovate family protein</fullName>
    </alternativeName>
</protein>
<comment type="function">
    <text evidence="6">Transcriptional repressor that regulates multiple aspects of plant growth and development.</text>
</comment>
<feature type="domain" description="OVATE" evidence="8">
    <location>
        <begin position="129"/>
        <end position="189"/>
    </location>
</feature>
<evidence type="ECO:0000256" key="7">
    <source>
        <dbReference type="SAM" id="MobiDB-lite"/>
    </source>
</evidence>
<dbReference type="PROSITE" id="PS51754">
    <property type="entry name" value="OVATE"/>
    <property type="match status" value="1"/>
</dbReference>
<dbReference type="GO" id="GO:0045892">
    <property type="term" value="P:negative regulation of DNA-templated transcription"/>
    <property type="evidence" value="ECO:0007669"/>
    <property type="project" value="UniProtKB-UniRule"/>
</dbReference>
<keyword evidence="3 6" id="KW-0805">Transcription regulation</keyword>
<evidence type="ECO:0000256" key="1">
    <source>
        <dbReference type="ARBA" id="ARBA00004123"/>
    </source>
</evidence>
<comment type="subcellular location">
    <subcellularLocation>
        <location evidence="1 6">Nucleus</location>
    </subcellularLocation>
</comment>
<dbReference type="Pfam" id="PF04844">
    <property type="entry name" value="Ovate"/>
    <property type="match status" value="1"/>
</dbReference>
<feature type="compositionally biased region" description="Low complexity" evidence="7">
    <location>
        <begin position="73"/>
        <end position="86"/>
    </location>
</feature>
<evidence type="ECO:0000256" key="5">
    <source>
        <dbReference type="ARBA" id="ARBA00023242"/>
    </source>
</evidence>
<evidence type="ECO:0000256" key="4">
    <source>
        <dbReference type="ARBA" id="ARBA00023163"/>
    </source>
</evidence>
<sequence length="204" mass="22486">MGKLKSSMKSLQEAIASLRPTAPAICVQEAKTRSFRAGEENPSSSFITPSSSFSSSSSSHQRRRKLTPMEDYSSASSSSSSLPLSGSELSCKRFFFSPSKTKSIMEEVDGVFSDPCSGEAAAGGFYDAVAVESDDPYGDFKRSMEEMVAAHGPVRDWRRLQELLVCYLMLNEKKIHEIIVLAFADLLLQFTEEDPSFPFSLCFQ</sequence>
<accession>A0A2I0AY20</accession>
<proteinExistence type="predicted"/>
<reference evidence="9 10" key="1">
    <citation type="journal article" date="2017" name="Nature">
        <title>The Apostasia genome and the evolution of orchids.</title>
        <authorList>
            <person name="Zhang G.Q."/>
            <person name="Liu K.W."/>
            <person name="Li Z."/>
            <person name="Lohaus R."/>
            <person name="Hsiao Y.Y."/>
            <person name="Niu S.C."/>
            <person name="Wang J.Y."/>
            <person name="Lin Y.C."/>
            <person name="Xu Q."/>
            <person name="Chen L.J."/>
            <person name="Yoshida K."/>
            <person name="Fujiwara S."/>
            <person name="Wang Z.W."/>
            <person name="Zhang Y.Q."/>
            <person name="Mitsuda N."/>
            <person name="Wang M."/>
            <person name="Liu G.H."/>
            <person name="Pecoraro L."/>
            <person name="Huang H.X."/>
            <person name="Xiao X.J."/>
            <person name="Lin M."/>
            <person name="Wu X.Y."/>
            <person name="Wu W.L."/>
            <person name="Chen Y.Y."/>
            <person name="Chang S.B."/>
            <person name="Sakamoto S."/>
            <person name="Ohme-Takagi M."/>
            <person name="Yagi M."/>
            <person name="Zeng S.J."/>
            <person name="Shen C.Y."/>
            <person name="Yeh C.M."/>
            <person name="Luo Y.B."/>
            <person name="Tsai W.C."/>
            <person name="Van de Peer Y."/>
            <person name="Liu Z.J."/>
        </authorList>
    </citation>
    <scope>NUCLEOTIDE SEQUENCE [LARGE SCALE GENOMIC DNA]</scope>
    <source>
        <strain evidence="10">cv. Shenzhen</strain>
        <tissue evidence="9">Stem</tissue>
    </source>
</reference>
<keyword evidence="2 6" id="KW-0678">Repressor</keyword>
<keyword evidence="5 6" id="KW-0539">Nucleus</keyword>
<dbReference type="InterPro" id="IPR038933">
    <property type="entry name" value="Ovate"/>
</dbReference>
<keyword evidence="10" id="KW-1185">Reference proteome</keyword>
<dbReference type="GO" id="GO:0005634">
    <property type="term" value="C:nucleus"/>
    <property type="evidence" value="ECO:0007669"/>
    <property type="project" value="UniProtKB-SubCell"/>
</dbReference>
<dbReference type="Proteomes" id="UP000236161">
    <property type="component" value="Unassembled WGS sequence"/>
</dbReference>
<name>A0A2I0AY20_9ASPA</name>
<dbReference type="STRING" id="1088818.A0A2I0AY20"/>
<organism evidence="9 10">
    <name type="scientific">Apostasia shenzhenica</name>
    <dbReference type="NCBI Taxonomy" id="1088818"/>
    <lineage>
        <taxon>Eukaryota</taxon>
        <taxon>Viridiplantae</taxon>
        <taxon>Streptophyta</taxon>
        <taxon>Embryophyta</taxon>
        <taxon>Tracheophyta</taxon>
        <taxon>Spermatophyta</taxon>
        <taxon>Magnoliopsida</taxon>
        <taxon>Liliopsida</taxon>
        <taxon>Asparagales</taxon>
        <taxon>Orchidaceae</taxon>
        <taxon>Apostasioideae</taxon>
        <taxon>Apostasia</taxon>
    </lineage>
</organism>
<feature type="compositionally biased region" description="Low complexity" evidence="7">
    <location>
        <begin position="42"/>
        <end position="59"/>
    </location>
</feature>
<dbReference type="NCBIfam" id="TIGR01568">
    <property type="entry name" value="A_thal_3678"/>
    <property type="match status" value="1"/>
</dbReference>
<evidence type="ECO:0000259" key="8">
    <source>
        <dbReference type="PROSITE" id="PS51754"/>
    </source>
</evidence>